<dbReference type="OMA" id="VHRIKEM"/>
<gene>
    <name evidence="3" type="ORF">DACRYDRAFT_105258</name>
</gene>
<protein>
    <recommendedName>
        <fullName evidence="2">GmrSD restriction endonucleases N-terminal domain-containing protein</fullName>
    </recommendedName>
</protein>
<proteinExistence type="predicted"/>
<dbReference type="EMBL" id="JH795858">
    <property type="protein sequence ID" value="EJU04190.1"/>
    <property type="molecule type" value="Genomic_DNA"/>
</dbReference>
<dbReference type="Pfam" id="PF03235">
    <property type="entry name" value="GmrSD_N"/>
    <property type="match status" value="1"/>
</dbReference>
<dbReference type="HOGENOM" id="CLU_013023_0_2_1"/>
<sequence>MAVKAEEDLLAVPSLEEDDLDQLEEGDTLEPEWELPPSKMVQISVADLFAGVQTGEINTSPDYQREAVWNPTNQQNIIDSIINDFYVPPLLFAARVEVDPEEPDVEYAVMNVVDGKQRLTSIVRFMSGAIPYIHRSTKRRYYWTAPEGRKGALLPESWKRLFKSKTLYCVQWDHLSDELEREIFKRVQYGMQLSPAEKMHAISSPWADMVRMLSKQYIADGLSNAIKWTRNRGQDFQFAAQILYLIWRPERFQFPTAALLDKWLRNEDPPSDDFKREADAVFRDYLGLALKPETSYAFVGIADRLAPVEVVMIGFLLHTIRNASQMDKAREVDGLRRATREKFIDIRSNNRVTTFMFEYIADAMGRAYATIGMKTNGAGKSPSKKRKRDQNDREWRPGARIGLGPGH</sequence>
<dbReference type="PANTHER" id="PTHR39639">
    <property type="entry name" value="CHROMOSOME 16, WHOLE GENOME SHOTGUN SEQUENCE"/>
    <property type="match status" value="1"/>
</dbReference>
<dbReference type="AlphaFoldDB" id="M5G7T6"/>
<accession>M5G7T6</accession>
<keyword evidence="4" id="KW-1185">Reference proteome</keyword>
<evidence type="ECO:0000256" key="1">
    <source>
        <dbReference type="SAM" id="MobiDB-lite"/>
    </source>
</evidence>
<evidence type="ECO:0000259" key="2">
    <source>
        <dbReference type="Pfam" id="PF03235"/>
    </source>
</evidence>
<evidence type="ECO:0000313" key="3">
    <source>
        <dbReference type="EMBL" id="EJU04190.1"/>
    </source>
</evidence>
<organism evidence="3 4">
    <name type="scientific">Dacryopinax primogenitus (strain DJM 731)</name>
    <name type="common">Brown rot fungus</name>
    <dbReference type="NCBI Taxonomy" id="1858805"/>
    <lineage>
        <taxon>Eukaryota</taxon>
        <taxon>Fungi</taxon>
        <taxon>Dikarya</taxon>
        <taxon>Basidiomycota</taxon>
        <taxon>Agaricomycotina</taxon>
        <taxon>Dacrymycetes</taxon>
        <taxon>Dacrymycetales</taxon>
        <taxon>Dacrymycetaceae</taxon>
        <taxon>Dacryopinax</taxon>
    </lineage>
</organism>
<dbReference type="STRING" id="1858805.M5G7T6"/>
<evidence type="ECO:0000313" key="4">
    <source>
        <dbReference type="Proteomes" id="UP000030653"/>
    </source>
</evidence>
<name>M5G7T6_DACPD</name>
<dbReference type="InterPro" id="IPR004919">
    <property type="entry name" value="GmrSD_N"/>
</dbReference>
<feature type="domain" description="GmrSD restriction endonucleases N-terminal" evidence="2">
    <location>
        <begin position="46"/>
        <end position="141"/>
    </location>
</feature>
<dbReference type="GeneID" id="63683126"/>
<dbReference type="OrthoDB" id="5419821at2759"/>
<dbReference type="Proteomes" id="UP000030653">
    <property type="component" value="Unassembled WGS sequence"/>
</dbReference>
<reference evidence="3 4" key="1">
    <citation type="journal article" date="2012" name="Science">
        <title>The Paleozoic origin of enzymatic lignin decomposition reconstructed from 31 fungal genomes.</title>
        <authorList>
            <person name="Floudas D."/>
            <person name="Binder M."/>
            <person name="Riley R."/>
            <person name="Barry K."/>
            <person name="Blanchette R.A."/>
            <person name="Henrissat B."/>
            <person name="Martinez A.T."/>
            <person name="Otillar R."/>
            <person name="Spatafora J.W."/>
            <person name="Yadav J.S."/>
            <person name="Aerts A."/>
            <person name="Benoit I."/>
            <person name="Boyd A."/>
            <person name="Carlson A."/>
            <person name="Copeland A."/>
            <person name="Coutinho P.M."/>
            <person name="de Vries R.P."/>
            <person name="Ferreira P."/>
            <person name="Findley K."/>
            <person name="Foster B."/>
            <person name="Gaskell J."/>
            <person name="Glotzer D."/>
            <person name="Gorecki P."/>
            <person name="Heitman J."/>
            <person name="Hesse C."/>
            <person name="Hori C."/>
            <person name="Igarashi K."/>
            <person name="Jurgens J.A."/>
            <person name="Kallen N."/>
            <person name="Kersten P."/>
            <person name="Kohler A."/>
            <person name="Kuees U."/>
            <person name="Kumar T.K.A."/>
            <person name="Kuo A."/>
            <person name="LaButti K."/>
            <person name="Larrondo L.F."/>
            <person name="Lindquist E."/>
            <person name="Ling A."/>
            <person name="Lombard V."/>
            <person name="Lucas S."/>
            <person name="Lundell T."/>
            <person name="Martin R."/>
            <person name="McLaughlin D.J."/>
            <person name="Morgenstern I."/>
            <person name="Morin E."/>
            <person name="Murat C."/>
            <person name="Nagy L.G."/>
            <person name="Nolan M."/>
            <person name="Ohm R.A."/>
            <person name="Patyshakuliyeva A."/>
            <person name="Rokas A."/>
            <person name="Ruiz-Duenas F.J."/>
            <person name="Sabat G."/>
            <person name="Salamov A."/>
            <person name="Samejima M."/>
            <person name="Schmutz J."/>
            <person name="Slot J.C."/>
            <person name="St John F."/>
            <person name="Stenlid J."/>
            <person name="Sun H."/>
            <person name="Sun S."/>
            <person name="Syed K."/>
            <person name="Tsang A."/>
            <person name="Wiebenga A."/>
            <person name="Young D."/>
            <person name="Pisabarro A."/>
            <person name="Eastwood D.C."/>
            <person name="Martin F."/>
            <person name="Cullen D."/>
            <person name="Grigoriev I.V."/>
            <person name="Hibbett D.S."/>
        </authorList>
    </citation>
    <scope>NUCLEOTIDE SEQUENCE [LARGE SCALE GENOMIC DNA]</scope>
    <source>
        <strain evidence="3 4">DJM-731 SS1</strain>
    </source>
</reference>
<dbReference type="RefSeq" id="XP_040631084.1">
    <property type="nucleotide sequence ID" value="XM_040768064.1"/>
</dbReference>
<feature type="region of interest" description="Disordered" evidence="1">
    <location>
        <begin position="374"/>
        <end position="407"/>
    </location>
</feature>
<dbReference type="PANTHER" id="PTHR39639:SF1">
    <property type="entry name" value="DUF262 DOMAIN-CONTAINING PROTEIN"/>
    <property type="match status" value="1"/>
</dbReference>